<dbReference type="Pfam" id="PF00993">
    <property type="entry name" value="MHC_II_alpha"/>
    <property type="match status" value="1"/>
</dbReference>
<accession>Q31379</accession>
<dbReference type="PROSITE" id="PS50835">
    <property type="entry name" value="IG_LIKE"/>
    <property type="match status" value="1"/>
</dbReference>
<evidence type="ECO:0000256" key="6">
    <source>
        <dbReference type="ARBA" id="ARBA00022989"/>
    </source>
</evidence>
<evidence type="ECO:0000259" key="15">
    <source>
        <dbReference type="PROSITE" id="PS50835"/>
    </source>
</evidence>
<sequence>MYGVLLMLALIVSTETQVVNRDVQFVGCSDTEREFLIGFDGEELWHADFIRKEGVVTVPDFADPIGFPGFYETGVALMEVCKQNLALNIKVYKPTDEQLAPPDASVYSEGDVVLGVQNTLICHVTGLFPPPVNVSWTKNNQIVTEDVSLSQYRRKNDGTFNIFSSLKFTPAEGDIYSCTVYHKALESRFITKTWEVDVAVPGVGPAVFCGVGLSLGLLGVAAGTFFLIKLNNCN</sequence>
<dbReference type="SUPFAM" id="SSF48726">
    <property type="entry name" value="Immunoglobulin"/>
    <property type="match status" value="1"/>
</dbReference>
<evidence type="ECO:0000256" key="12">
    <source>
        <dbReference type="ARBA" id="ARBA00023319"/>
    </source>
</evidence>
<gene>
    <name evidence="16" type="primary">Cyca-DXA1*01</name>
</gene>
<dbReference type="Pfam" id="PF07654">
    <property type="entry name" value="C1-set"/>
    <property type="match status" value="1"/>
</dbReference>
<keyword evidence="12" id="KW-0393">Immunoglobulin domain</keyword>
<name>Q31379_CYPCA</name>
<dbReference type="InterPro" id="IPR003006">
    <property type="entry name" value="Ig/MHC_CS"/>
</dbReference>
<dbReference type="SUPFAM" id="SSF54452">
    <property type="entry name" value="MHC antigen-recognition domain"/>
    <property type="match status" value="1"/>
</dbReference>
<dbReference type="InterPro" id="IPR001003">
    <property type="entry name" value="MHC_II_a_N"/>
</dbReference>
<evidence type="ECO:0000256" key="7">
    <source>
        <dbReference type="ARBA" id="ARBA00023130"/>
    </source>
</evidence>
<evidence type="ECO:0000256" key="14">
    <source>
        <dbReference type="SAM" id="SignalP"/>
    </source>
</evidence>
<dbReference type="PROSITE" id="PS00290">
    <property type="entry name" value="IG_MHC"/>
    <property type="match status" value="1"/>
</dbReference>
<dbReference type="GO" id="GO:0002504">
    <property type="term" value="P:antigen processing and presentation of peptide or polysaccharide antigen via MHC class II"/>
    <property type="evidence" value="ECO:0007669"/>
    <property type="project" value="UniProtKB-KW"/>
</dbReference>
<keyword evidence="6 13" id="KW-1133">Transmembrane helix</keyword>
<dbReference type="PANTHER" id="PTHR19944:SF86">
    <property type="entry name" value="HLA CLASS II HISTOCOMPATIBILITY ANTIGEN, DR ALPHA CHAIN"/>
    <property type="match status" value="1"/>
</dbReference>
<dbReference type="GO" id="GO:0002250">
    <property type="term" value="P:adaptive immune response"/>
    <property type="evidence" value="ECO:0007669"/>
    <property type="project" value="UniProtKB-KW"/>
</dbReference>
<feature type="signal peptide" evidence="14">
    <location>
        <begin position="1"/>
        <end position="16"/>
    </location>
</feature>
<dbReference type="PANTHER" id="PTHR19944">
    <property type="entry name" value="MHC CLASS II-RELATED"/>
    <property type="match status" value="1"/>
</dbReference>
<keyword evidence="8 13" id="KW-0472">Membrane</keyword>
<dbReference type="Gene3D" id="3.10.320.10">
    <property type="entry name" value="Class II Histocompatibility Antigen, M Beta Chain, Chain B, domain 1"/>
    <property type="match status" value="1"/>
</dbReference>
<evidence type="ECO:0000313" key="16">
    <source>
        <dbReference type="EMBL" id="CAA64707.1"/>
    </source>
</evidence>
<proteinExistence type="evidence at transcript level"/>
<feature type="domain" description="Ig-like" evidence="15">
    <location>
        <begin position="94"/>
        <end position="191"/>
    </location>
</feature>
<evidence type="ECO:0000256" key="9">
    <source>
        <dbReference type="ARBA" id="ARBA00023157"/>
    </source>
</evidence>
<dbReference type="SMART" id="SM00407">
    <property type="entry name" value="IGc1"/>
    <property type="match status" value="1"/>
</dbReference>
<evidence type="ECO:0000256" key="4">
    <source>
        <dbReference type="ARBA" id="ARBA00022729"/>
    </source>
</evidence>
<evidence type="ECO:0000256" key="2">
    <source>
        <dbReference type="ARBA" id="ARBA00007394"/>
    </source>
</evidence>
<keyword evidence="9" id="KW-1015">Disulfide bond</keyword>
<keyword evidence="5" id="KW-0391">Immunity</keyword>
<organism evidence="16">
    <name type="scientific">Cyprinus carpio</name>
    <name type="common">Common carp</name>
    <dbReference type="NCBI Taxonomy" id="7962"/>
    <lineage>
        <taxon>Eukaryota</taxon>
        <taxon>Metazoa</taxon>
        <taxon>Chordata</taxon>
        <taxon>Craniata</taxon>
        <taxon>Vertebrata</taxon>
        <taxon>Euteleostomi</taxon>
        <taxon>Actinopterygii</taxon>
        <taxon>Neopterygii</taxon>
        <taxon>Teleostei</taxon>
        <taxon>Ostariophysi</taxon>
        <taxon>Cypriniformes</taxon>
        <taxon>Cyprinidae</taxon>
        <taxon>Cyprininae</taxon>
        <taxon>Cyprinus</taxon>
    </lineage>
</organism>
<keyword evidence="11" id="KW-0491">MHC II</keyword>
<reference evidence="16" key="1">
    <citation type="journal article" date="1996" name="Immunogenetics">
        <title>Characterization of class II A and B genes in a gynogenetic carp clone.</title>
        <authorList>
            <person name="van Erp SHM.M"/>
            <person name="Egberts E"/>
            <person name="Stet RJM.M"/>
        </authorList>
    </citation>
    <scope>NUCLEOTIDE SEQUENCE</scope>
    <source>
        <strain evidence="16">A410</strain>
    </source>
</reference>
<evidence type="ECO:0000256" key="1">
    <source>
        <dbReference type="ARBA" id="ARBA00004479"/>
    </source>
</evidence>
<dbReference type="InterPro" id="IPR050160">
    <property type="entry name" value="MHC/Immunoglobulin"/>
</dbReference>
<keyword evidence="3 13" id="KW-0812">Transmembrane</keyword>
<keyword evidence="10" id="KW-0325">Glycoprotein</keyword>
<dbReference type="InterPro" id="IPR007110">
    <property type="entry name" value="Ig-like_dom"/>
</dbReference>
<dbReference type="InterPro" id="IPR036179">
    <property type="entry name" value="Ig-like_dom_sf"/>
</dbReference>
<dbReference type="InterPro" id="IPR014745">
    <property type="entry name" value="MHC_II_a/b_N"/>
</dbReference>
<feature type="chain" id="PRO_5004220012" evidence="14">
    <location>
        <begin position="17"/>
        <end position="234"/>
    </location>
</feature>
<evidence type="ECO:0000256" key="3">
    <source>
        <dbReference type="ARBA" id="ARBA00022692"/>
    </source>
</evidence>
<evidence type="ECO:0000256" key="10">
    <source>
        <dbReference type="ARBA" id="ARBA00023180"/>
    </source>
</evidence>
<keyword evidence="7" id="KW-1064">Adaptive immunity</keyword>
<dbReference type="GO" id="GO:0042613">
    <property type="term" value="C:MHC class II protein complex"/>
    <property type="evidence" value="ECO:0007669"/>
    <property type="project" value="UniProtKB-KW"/>
</dbReference>
<evidence type="ECO:0000256" key="5">
    <source>
        <dbReference type="ARBA" id="ARBA00022859"/>
    </source>
</evidence>
<dbReference type="Gene3D" id="2.60.40.10">
    <property type="entry name" value="Immunoglobulins"/>
    <property type="match status" value="1"/>
</dbReference>
<comment type="similarity">
    <text evidence="2">Belongs to the MHC class II family.</text>
</comment>
<dbReference type="AlphaFoldDB" id="Q31379"/>
<dbReference type="SMART" id="SM00920">
    <property type="entry name" value="MHC_II_alpha"/>
    <property type="match status" value="1"/>
</dbReference>
<dbReference type="InterPro" id="IPR013783">
    <property type="entry name" value="Ig-like_fold"/>
</dbReference>
<dbReference type="InterPro" id="IPR003597">
    <property type="entry name" value="Ig_C1-set"/>
</dbReference>
<evidence type="ECO:0000256" key="11">
    <source>
        <dbReference type="ARBA" id="ARBA00023182"/>
    </source>
</evidence>
<evidence type="ECO:0000256" key="8">
    <source>
        <dbReference type="ARBA" id="ARBA00023136"/>
    </source>
</evidence>
<protein>
    <submittedName>
        <fullName evidence="16">MHC class II alpha chain</fullName>
    </submittedName>
</protein>
<keyword evidence="4 14" id="KW-0732">Signal</keyword>
<dbReference type="EMBL" id="X95432">
    <property type="protein sequence ID" value="CAA64707.1"/>
    <property type="molecule type" value="mRNA"/>
</dbReference>
<evidence type="ECO:0000256" key="13">
    <source>
        <dbReference type="SAM" id="Phobius"/>
    </source>
</evidence>
<feature type="transmembrane region" description="Helical" evidence="13">
    <location>
        <begin position="205"/>
        <end position="228"/>
    </location>
</feature>
<comment type="subcellular location">
    <subcellularLocation>
        <location evidence="1">Membrane</location>
        <topology evidence="1">Single-pass type I membrane protein</topology>
    </subcellularLocation>
</comment>
<dbReference type="InterPro" id="IPR011162">
    <property type="entry name" value="MHC_I/II-like_Ag-recog"/>
</dbReference>